<dbReference type="EMBL" id="LR877155">
    <property type="protein sequence ID" value="CAD2218439.1"/>
    <property type="molecule type" value="Genomic_DNA"/>
</dbReference>
<dbReference type="VEuPathDB" id="TriTrypDB:ADEAN_000592700"/>
<evidence type="ECO:0000313" key="1">
    <source>
        <dbReference type="EMBL" id="CAD2218439.1"/>
    </source>
</evidence>
<accession>A0A7G2CG02</accession>
<proteinExistence type="predicted"/>
<protein>
    <submittedName>
        <fullName evidence="1">Uncharacterized protein</fullName>
    </submittedName>
</protein>
<dbReference type="AlphaFoldDB" id="A0A7G2CG02"/>
<name>A0A7G2CG02_9TRYP</name>
<dbReference type="Proteomes" id="UP000515908">
    <property type="component" value="Chromosome 11"/>
</dbReference>
<reference evidence="1 2" key="1">
    <citation type="submission" date="2020-08" db="EMBL/GenBank/DDBJ databases">
        <authorList>
            <person name="Newling K."/>
            <person name="Davey J."/>
            <person name="Forrester S."/>
        </authorList>
    </citation>
    <scope>NUCLEOTIDE SEQUENCE [LARGE SCALE GENOMIC DNA]</scope>
    <source>
        <strain evidence="2">Crithidia deanei Carvalho (ATCC PRA-265)</strain>
    </source>
</reference>
<keyword evidence="2" id="KW-1185">Reference proteome</keyword>
<evidence type="ECO:0000313" key="2">
    <source>
        <dbReference type="Proteomes" id="UP000515908"/>
    </source>
</evidence>
<gene>
    <name evidence="1" type="ORF">ADEAN_000592700</name>
</gene>
<organism evidence="1 2">
    <name type="scientific">Angomonas deanei</name>
    <dbReference type="NCBI Taxonomy" id="59799"/>
    <lineage>
        <taxon>Eukaryota</taxon>
        <taxon>Discoba</taxon>
        <taxon>Euglenozoa</taxon>
        <taxon>Kinetoplastea</taxon>
        <taxon>Metakinetoplastina</taxon>
        <taxon>Trypanosomatida</taxon>
        <taxon>Trypanosomatidae</taxon>
        <taxon>Strigomonadinae</taxon>
        <taxon>Angomonas</taxon>
    </lineage>
</organism>
<sequence>MLLYNGNSQHTSSIPPTLLLAHTILVPSLMSAGPVIRCTRRIRDPLNYLILQPTDLDTVVNRIYTRHAGVFTFYMPLLNIQSILHKRYEAEKVAELILPKGVAPPPVRSLTLTEENVFASVMEKQTENNNKKEEDDSNNTQYAKFLKRMAGYKGNSAKVIAKLNNANKNNTLFSSFMMSAPSKEQIYRNENNNQVTSEEEKILAKGALPQEAGRGKEEREAYVHAATDSQYTVNEKGETIVPLGLVTLIVGENYPLIGSPEESSSTQNSFFDFSKRFSLLQRLFYGKIDPLPYTTVSLRCLVVDRIHWQRTSWLAGSICSSYCYGMIPNKIFSIELDYKRPVFINGGEEEEAEGKAPQTNNNKKKEIQYDFEKGQYTTPYQVEIPGHDFRLTLQDTGTSLFNVNLDWKEEKEKDSFELHNKVVDGFVENESALHRLGLSREVNMIGLGGSVYRQTLWSTPSLPNIARPHPNKKKNSIQYGSLFRHYFGCDPVGPPVALWLVNEIPQTLIYQMEGEVEDENDPNSATTYGDRSLTERVQKKAMNRYNNFRDDLRGKTYSDIGGEEMPR</sequence>